<keyword evidence="4" id="KW-1185">Reference proteome</keyword>
<feature type="chain" id="PRO_5016953781" description="Rhamnogalacturonase A/B/Epimerase-like pectate lyase domain-containing protein" evidence="1">
    <location>
        <begin position="21"/>
        <end position="590"/>
    </location>
</feature>
<dbReference type="Gene3D" id="2.160.20.10">
    <property type="entry name" value="Single-stranded right-handed beta-helix, Pectin lyase-like"/>
    <property type="match status" value="1"/>
</dbReference>
<dbReference type="InterPro" id="IPR024535">
    <property type="entry name" value="RHGA/B-epi-like_pectate_lyase"/>
</dbReference>
<evidence type="ECO:0000256" key="1">
    <source>
        <dbReference type="SAM" id="SignalP"/>
    </source>
</evidence>
<dbReference type="Proteomes" id="UP000262371">
    <property type="component" value="Unassembled WGS sequence"/>
</dbReference>
<accession>A0A371Z2C5</accession>
<feature type="domain" description="Rhamnogalacturonase A/B/Epimerase-like pectate lyase" evidence="2">
    <location>
        <begin position="147"/>
        <end position="339"/>
    </location>
</feature>
<proteinExistence type="predicted"/>
<dbReference type="OrthoDB" id="7255162at2"/>
<dbReference type="RefSeq" id="WP_116702346.1">
    <property type="nucleotide sequence ID" value="NZ_QUWV01000039.1"/>
</dbReference>
<evidence type="ECO:0000313" key="4">
    <source>
        <dbReference type="Proteomes" id="UP000262371"/>
    </source>
</evidence>
<gene>
    <name evidence="3" type="ORF">DY926_04930</name>
</gene>
<evidence type="ECO:0000259" key="2">
    <source>
        <dbReference type="Pfam" id="PF12708"/>
    </source>
</evidence>
<dbReference type="Pfam" id="PF12708">
    <property type="entry name" value="Pect-lyase_RHGA_epim"/>
    <property type="match status" value="1"/>
</dbReference>
<organism evidence="3 4">
    <name type="scientific">Komagataeibacter melaceti</name>
    <dbReference type="NCBI Taxonomy" id="2766577"/>
    <lineage>
        <taxon>Bacteria</taxon>
        <taxon>Pseudomonadati</taxon>
        <taxon>Pseudomonadota</taxon>
        <taxon>Alphaproteobacteria</taxon>
        <taxon>Acetobacterales</taxon>
        <taxon>Acetobacteraceae</taxon>
        <taxon>Komagataeibacter</taxon>
    </lineage>
</organism>
<sequence length="590" mass="61619">MRRFLLATLCIAGMTMQAHAQSFPNWHQNYIPTAKEWQDWWARKLDANGDGSGLKWGNSTLPELMGTKVDASGGQSENQSLATPAIAGGTSVSQKLTSPTITDGAITAASFTCQNTVACVLSTLIQYSPPWAQSVARTLLLRLEDTVSIKDFGAPGDGNIDDTPLIQNAVNALCARAQGKGGTLYFPAGQYNISASVGVSIPCGGVYLRGAGWGWGSGNLANTATSIIATGTGSANLISFDAPVNANDLYWYGGGISDLGIIMNNRGMPSTQTGAAVYIQHCQLCRVHDVEIFYPYVGVEVFSGVHNSIDHVSIKQIALDGVGIWGHGSDSGCSTISNCPTRADVLNVSDGRIDSQLPNATQGAGIGIKLTDFMAAAWIRHTTIEQTNIGVYIACPNSSGIGACPQFIHGDRLEIEVNAMGKQDTSSAILADNFVHLECNSCQLYGFNQPYAIVYLTASRFSGAGHAEFLSGKMEGSYKACLQTFVQDTKVIGGDIIGCGHSGAAADEYGVAIEPSVRGDGADEGSTIINGVNFCLGATPSASTSMSAVYLGSGVGFNVITGNIFRGCTGGVTDASGQSDNVSANNTVFQ</sequence>
<protein>
    <recommendedName>
        <fullName evidence="2">Rhamnogalacturonase A/B/Epimerase-like pectate lyase domain-containing protein</fullName>
    </recommendedName>
</protein>
<keyword evidence="1" id="KW-0732">Signal</keyword>
<feature type="signal peptide" evidence="1">
    <location>
        <begin position="1"/>
        <end position="20"/>
    </location>
</feature>
<name>A0A371Z2C5_9PROT</name>
<reference evidence="3 4" key="1">
    <citation type="submission" date="2018-08" db="EMBL/GenBank/DDBJ databases">
        <title>Komagataeibacter sp. AV 382.</title>
        <authorList>
            <person name="Skraban J."/>
            <person name="Trcek J."/>
        </authorList>
    </citation>
    <scope>NUCLEOTIDE SEQUENCE [LARGE SCALE GENOMIC DNA]</scope>
    <source>
        <strain evidence="3 4">AV 382</strain>
    </source>
</reference>
<dbReference type="InterPro" id="IPR011050">
    <property type="entry name" value="Pectin_lyase_fold/virulence"/>
</dbReference>
<dbReference type="AlphaFoldDB" id="A0A371Z2C5"/>
<dbReference type="InterPro" id="IPR012334">
    <property type="entry name" value="Pectin_lyas_fold"/>
</dbReference>
<comment type="caution">
    <text evidence="3">The sequence shown here is derived from an EMBL/GenBank/DDBJ whole genome shotgun (WGS) entry which is preliminary data.</text>
</comment>
<dbReference type="EMBL" id="QUWV01000039">
    <property type="protein sequence ID" value="RFD20640.1"/>
    <property type="molecule type" value="Genomic_DNA"/>
</dbReference>
<dbReference type="SUPFAM" id="SSF51126">
    <property type="entry name" value="Pectin lyase-like"/>
    <property type="match status" value="1"/>
</dbReference>
<evidence type="ECO:0000313" key="3">
    <source>
        <dbReference type="EMBL" id="RFD20640.1"/>
    </source>
</evidence>